<evidence type="ECO:0000256" key="2">
    <source>
        <dbReference type="SAM" id="Phobius"/>
    </source>
</evidence>
<comment type="caution">
    <text evidence="3">The sequence shown here is derived from an EMBL/GenBank/DDBJ whole genome shotgun (WGS) entry which is preliminary data.</text>
</comment>
<gene>
    <name evidence="3" type="primary">lysB</name>
    <name evidence="3" type="ORF">QC825_13715</name>
</gene>
<keyword evidence="4" id="KW-1185">Reference proteome</keyword>
<name>A0ABU1GZZ7_9GAMM</name>
<dbReference type="NCBIfam" id="TIGR03495">
    <property type="entry name" value="phage_LysB"/>
    <property type="match status" value="1"/>
</dbReference>
<evidence type="ECO:0000256" key="1">
    <source>
        <dbReference type="SAM" id="Coils"/>
    </source>
</evidence>
<keyword evidence="1" id="KW-0175">Coiled coil</keyword>
<evidence type="ECO:0000313" key="4">
    <source>
        <dbReference type="Proteomes" id="UP001269375"/>
    </source>
</evidence>
<feature type="coiled-coil region" evidence="1">
    <location>
        <begin position="67"/>
        <end position="101"/>
    </location>
</feature>
<dbReference type="Proteomes" id="UP001269375">
    <property type="component" value="Unassembled WGS sequence"/>
</dbReference>
<keyword evidence="2" id="KW-1133">Transmembrane helix</keyword>
<reference evidence="3 4" key="1">
    <citation type="submission" date="2023-04" db="EMBL/GenBank/DDBJ databases">
        <title>A long-awaited taxogenomic arrangement of the family Halomonadaceae.</title>
        <authorList>
            <person name="De La Haba R."/>
            <person name="Chuvochina M."/>
            <person name="Wittouck S."/>
            <person name="Arahal D.R."/>
            <person name="Sanchez-Porro C."/>
            <person name="Hugenholtz P."/>
            <person name="Ventosa A."/>
        </authorList>
    </citation>
    <scope>NUCLEOTIDE SEQUENCE [LARGE SCALE GENOMIC DNA]</scope>
    <source>
        <strain evidence="3 4">DSM 22428</strain>
    </source>
</reference>
<feature type="transmembrane region" description="Helical" evidence="2">
    <location>
        <begin position="12"/>
        <end position="29"/>
    </location>
</feature>
<accession>A0ABU1GZZ7</accession>
<protein>
    <submittedName>
        <fullName evidence="3">Rz-like lysis system protein LysB</fullName>
    </submittedName>
</protein>
<dbReference type="EMBL" id="JARWAO010000008">
    <property type="protein sequence ID" value="MDR5897126.1"/>
    <property type="molecule type" value="Genomic_DNA"/>
</dbReference>
<dbReference type="InterPro" id="IPR020000">
    <property type="entry name" value="Phage_P2_LysB"/>
</dbReference>
<evidence type="ECO:0000313" key="3">
    <source>
        <dbReference type="EMBL" id="MDR5897126.1"/>
    </source>
</evidence>
<keyword evidence="2" id="KW-0812">Transmembrane</keyword>
<proteinExistence type="predicted"/>
<organism evidence="3 4">
    <name type="scientific">Larsenimonas suaedae</name>
    <dbReference type="NCBI Taxonomy" id="1851019"/>
    <lineage>
        <taxon>Bacteria</taxon>
        <taxon>Pseudomonadati</taxon>
        <taxon>Pseudomonadota</taxon>
        <taxon>Gammaproteobacteria</taxon>
        <taxon>Oceanospirillales</taxon>
        <taxon>Halomonadaceae</taxon>
        <taxon>Larsenimonas</taxon>
    </lineage>
</organism>
<keyword evidence="2" id="KW-0472">Membrane</keyword>
<sequence>MPDRSRTMTRLSVYALGVVVILGGGWLLWERGNAAIERADRIALERDAAQQESQRRQVVIDALWDNAQRLDAQRTALAEQQSELERTASNRLDQIRELQRDNDEIRDWAGTRLPDAVIRLRRHDALTGADAYRQSLRDAEPVHAAGQSPDHQR</sequence>